<proteinExistence type="predicted"/>
<comment type="caution">
    <text evidence="1">The sequence shown here is derived from an EMBL/GenBank/DDBJ whole genome shotgun (WGS) entry which is preliminary data.</text>
</comment>
<sequence>MRHFLEERRLSLLSPLLEMTQPSTYLSFPSPRHTFLGSSPAFAVASLSSFEIEAMQLAYHGNRVVPTYEGISKVSLRINSGSSTKVHTVTGAPTFVSQCAKRHCAQSMVCQ</sequence>
<dbReference type="EMBL" id="BGPR01002639">
    <property type="protein sequence ID" value="GBM76671.1"/>
    <property type="molecule type" value="Genomic_DNA"/>
</dbReference>
<evidence type="ECO:0000313" key="2">
    <source>
        <dbReference type="Proteomes" id="UP000499080"/>
    </source>
</evidence>
<name>A0A4Y2IFZ9_ARAVE</name>
<dbReference type="Proteomes" id="UP000499080">
    <property type="component" value="Unassembled WGS sequence"/>
</dbReference>
<gene>
    <name evidence="1" type="ORF">AVEN_48793_1</name>
</gene>
<protein>
    <submittedName>
        <fullName evidence="1">Uncharacterized protein</fullName>
    </submittedName>
</protein>
<organism evidence="1 2">
    <name type="scientific">Araneus ventricosus</name>
    <name type="common">Orbweaver spider</name>
    <name type="synonym">Epeira ventricosa</name>
    <dbReference type="NCBI Taxonomy" id="182803"/>
    <lineage>
        <taxon>Eukaryota</taxon>
        <taxon>Metazoa</taxon>
        <taxon>Ecdysozoa</taxon>
        <taxon>Arthropoda</taxon>
        <taxon>Chelicerata</taxon>
        <taxon>Arachnida</taxon>
        <taxon>Araneae</taxon>
        <taxon>Araneomorphae</taxon>
        <taxon>Entelegynae</taxon>
        <taxon>Araneoidea</taxon>
        <taxon>Araneidae</taxon>
        <taxon>Araneus</taxon>
    </lineage>
</organism>
<evidence type="ECO:0000313" key="1">
    <source>
        <dbReference type="EMBL" id="GBM76671.1"/>
    </source>
</evidence>
<reference evidence="1 2" key="1">
    <citation type="journal article" date="2019" name="Sci. Rep.">
        <title>Orb-weaving spider Araneus ventricosus genome elucidates the spidroin gene catalogue.</title>
        <authorList>
            <person name="Kono N."/>
            <person name="Nakamura H."/>
            <person name="Ohtoshi R."/>
            <person name="Moran D.A.P."/>
            <person name="Shinohara A."/>
            <person name="Yoshida Y."/>
            <person name="Fujiwara M."/>
            <person name="Mori M."/>
            <person name="Tomita M."/>
            <person name="Arakawa K."/>
        </authorList>
    </citation>
    <scope>NUCLEOTIDE SEQUENCE [LARGE SCALE GENOMIC DNA]</scope>
</reference>
<accession>A0A4Y2IFZ9</accession>
<dbReference type="AlphaFoldDB" id="A0A4Y2IFZ9"/>
<keyword evidence="2" id="KW-1185">Reference proteome</keyword>